<dbReference type="Pfam" id="PF03652">
    <property type="entry name" value="RuvX"/>
    <property type="match status" value="1"/>
</dbReference>
<keyword evidence="4 5" id="KW-0378">Hydrolase</keyword>
<dbReference type="GO" id="GO:0000967">
    <property type="term" value="P:rRNA 5'-end processing"/>
    <property type="evidence" value="ECO:0007669"/>
    <property type="project" value="UniProtKB-UniRule"/>
</dbReference>
<dbReference type="EMBL" id="JAAMFM010000006">
    <property type="protein sequence ID" value="NVM94586.1"/>
    <property type="molecule type" value="Genomic_DNA"/>
</dbReference>
<sequence length="228" mass="23976">MCRPSRQRWQPSRTPSRTARDVTVQPGYLHGVKLGIDVGMARVGLASCDPGGILATPVKTLARDAKRNSDIRVVVSEAAGRGAVEIFVGLPRTLKGAEKGSARMARDYAQLLLAALGRAGLDVPVRLIDERLSTVSAHQALHAAGIGSRDHRKLVDQAAAVGILQQALDMQKARNTSVGELVRAPKPGTVGNAIPSEEEEGSAISDSMPMPTSGPVPPQGPAHQEGPR</sequence>
<evidence type="ECO:0000313" key="9">
    <source>
        <dbReference type="Proteomes" id="UP000543556"/>
    </source>
</evidence>
<evidence type="ECO:0000256" key="6">
    <source>
        <dbReference type="SAM" id="MobiDB-lite"/>
    </source>
</evidence>
<proteinExistence type="inferred from homology"/>
<comment type="subcellular location">
    <subcellularLocation>
        <location evidence="5">Cytoplasm</location>
    </subcellularLocation>
</comment>
<comment type="similarity">
    <text evidence="5">Belongs to the YqgF HJR family.</text>
</comment>
<comment type="caution">
    <text evidence="8">The sequence shown here is derived from an EMBL/GenBank/DDBJ whole genome shotgun (WGS) entry which is preliminary data.</text>
</comment>
<dbReference type="SMART" id="SM00732">
    <property type="entry name" value="YqgFc"/>
    <property type="match status" value="1"/>
</dbReference>
<feature type="region of interest" description="Disordered" evidence="6">
    <location>
        <begin position="182"/>
        <end position="228"/>
    </location>
</feature>
<protein>
    <recommendedName>
        <fullName evidence="5">Putative pre-16S rRNA nuclease</fullName>
        <ecNumber evidence="5">3.1.-.-</ecNumber>
    </recommendedName>
</protein>
<evidence type="ECO:0000256" key="2">
    <source>
        <dbReference type="ARBA" id="ARBA00022517"/>
    </source>
</evidence>
<organism evidence="8 9">
    <name type="scientific">Arthrobacter wenxiniae</name>
    <dbReference type="NCBI Taxonomy" id="2713570"/>
    <lineage>
        <taxon>Bacteria</taxon>
        <taxon>Bacillati</taxon>
        <taxon>Actinomycetota</taxon>
        <taxon>Actinomycetes</taxon>
        <taxon>Micrococcales</taxon>
        <taxon>Micrococcaceae</taxon>
        <taxon>Arthrobacter</taxon>
    </lineage>
</organism>
<dbReference type="CDD" id="cd16964">
    <property type="entry name" value="YqgF"/>
    <property type="match status" value="1"/>
</dbReference>
<dbReference type="AlphaFoldDB" id="A0A7Y7LZE8"/>
<feature type="domain" description="YqgF/RNase H-like" evidence="7">
    <location>
        <begin position="31"/>
        <end position="137"/>
    </location>
</feature>
<dbReference type="InterPro" id="IPR006641">
    <property type="entry name" value="YqgF/RNaseH-like_dom"/>
</dbReference>
<dbReference type="Gene3D" id="3.30.420.140">
    <property type="entry name" value="YqgF/RNase H-like domain"/>
    <property type="match status" value="1"/>
</dbReference>
<evidence type="ECO:0000256" key="5">
    <source>
        <dbReference type="HAMAP-Rule" id="MF_00651"/>
    </source>
</evidence>
<dbReference type="EC" id="3.1.-.-" evidence="5"/>
<evidence type="ECO:0000256" key="1">
    <source>
        <dbReference type="ARBA" id="ARBA00022490"/>
    </source>
</evidence>
<accession>A0A7Y7LZE8</accession>
<evidence type="ECO:0000313" key="8">
    <source>
        <dbReference type="EMBL" id="NVM94586.1"/>
    </source>
</evidence>
<keyword evidence="3 5" id="KW-0540">Nuclease</keyword>
<dbReference type="NCBIfam" id="TIGR00250">
    <property type="entry name" value="RNAse_H_YqgF"/>
    <property type="match status" value="1"/>
</dbReference>
<dbReference type="PANTHER" id="PTHR33317:SF4">
    <property type="entry name" value="POLYNUCLEOTIDYL TRANSFERASE, RIBONUCLEASE H-LIKE SUPERFAMILY PROTEIN"/>
    <property type="match status" value="1"/>
</dbReference>
<dbReference type="SUPFAM" id="SSF53098">
    <property type="entry name" value="Ribonuclease H-like"/>
    <property type="match status" value="1"/>
</dbReference>
<keyword evidence="2 5" id="KW-0690">Ribosome biogenesis</keyword>
<dbReference type="GO" id="GO:0005829">
    <property type="term" value="C:cytosol"/>
    <property type="evidence" value="ECO:0007669"/>
    <property type="project" value="TreeGrafter"/>
</dbReference>
<reference evidence="8 9" key="1">
    <citation type="submission" date="2020-02" db="EMBL/GenBank/DDBJ databases">
        <title>Genome sequence of strain AETb3-4.</title>
        <authorList>
            <person name="Gao J."/>
            <person name="Zhang X."/>
        </authorList>
    </citation>
    <scope>NUCLEOTIDE SEQUENCE [LARGE SCALE GENOMIC DNA]</scope>
    <source>
        <strain evidence="8 9">AETb3-4</strain>
    </source>
</reference>
<dbReference type="GO" id="GO:0004518">
    <property type="term" value="F:nuclease activity"/>
    <property type="evidence" value="ECO:0007669"/>
    <property type="project" value="UniProtKB-KW"/>
</dbReference>
<dbReference type="InterPro" id="IPR005227">
    <property type="entry name" value="YqgF"/>
</dbReference>
<feature type="compositionally biased region" description="Polar residues" evidence="6">
    <location>
        <begin position="7"/>
        <end position="17"/>
    </location>
</feature>
<keyword evidence="9" id="KW-1185">Reference proteome</keyword>
<evidence type="ECO:0000256" key="3">
    <source>
        <dbReference type="ARBA" id="ARBA00022722"/>
    </source>
</evidence>
<dbReference type="InterPro" id="IPR012337">
    <property type="entry name" value="RNaseH-like_sf"/>
</dbReference>
<dbReference type="Proteomes" id="UP000543556">
    <property type="component" value="Unassembled WGS sequence"/>
</dbReference>
<gene>
    <name evidence="8" type="primary">ruvX</name>
    <name evidence="8" type="ORF">G6034_06615</name>
</gene>
<evidence type="ECO:0000259" key="7">
    <source>
        <dbReference type="SMART" id="SM00732"/>
    </source>
</evidence>
<dbReference type="GO" id="GO:0016788">
    <property type="term" value="F:hydrolase activity, acting on ester bonds"/>
    <property type="evidence" value="ECO:0007669"/>
    <property type="project" value="UniProtKB-UniRule"/>
</dbReference>
<comment type="function">
    <text evidence="5">Could be a nuclease involved in processing of the 5'-end of pre-16S rRNA.</text>
</comment>
<name>A0A7Y7LZE8_9MICC</name>
<dbReference type="PANTHER" id="PTHR33317">
    <property type="entry name" value="POLYNUCLEOTIDYL TRANSFERASE, RIBONUCLEASE H-LIKE SUPERFAMILY PROTEIN"/>
    <property type="match status" value="1"/>
</dbReference>
<evidence type="ECO:0000256" key="4">
    <source>
        <dbReference type="ARBA" id="ARBA00022801"/>
    </source>
</evidence>
<keyword evidence="1 5" id="KW-0963">Cytoplasm</keyword>
<dbReference type="HAMAP" id="MF_00651">
    <property type="entry name" value="Nuclease_YqgF"/>
    <property type="match status" value="1"/>
</dbReference>
<feature type="region of interest" description="Disordered" evidence="6">
    <location>
        <begin position="1"/>
        <end position="22"/>
    </location>
</feature>
<dbReference type="InterPro" id="IPR037027">
    <property type="entry name" value="YqgF/RNaseH-like_dom_sf"/>
</dbReference>